<dbReference type="GO" id="GO:0071949">
    <property type="term" value="F:FAD binding"/>
    <property type="evidence" value="ECO:0007669"/>
    <property type="project" value="InterPro"/>
</dbReference>
<keyword evidence="8" id="KW-0408">Iron</keyword>
<dbReference type="GO" id="GO:0008720">
    <property type="term" value="F:D-lactate dehydrogenase (NAD+) activity"/>
    <property type="evidence" value="ECO:0007669"/>
    <property type="project" value="TreeGrafter"/>
</dbReference>
<name>A0A1H3ZLG2_9BACT</name>
<gene>
    <name evidence="13" type="ORF">SAMN05660909_01268</name>
</gene>
<accession>A0A1H3ZLG2</accession>
<dbReference type="SUPFAM" id="SSF56176">
    <property type="entry name" value="FAD-binding/transporter-associated domain-like"/>
    <property type="match status" value="1"/>
</dbReference>
<dbReference type="GO" id="GO:0004458">
    <property type="term" value="F:D-lactate dehydrogenase (cytochrome) activity"/>
    <property type="evidence" value="ECO:0007669"/>
    <property type="project" value="UniProtKB-EC"/>
</dbReference>
<keyword evidence="4" id="KW-0479">Metal-binding</keyword>
<dbReference type="PROSITE" id="PS51387">
    <property type="entry name" value="FAD_PCMH"/>
    <property type="match status" value="1"/>
</dbReference>
<dbReference type="InterPro" id="IPR016167">
    <property type="entry name" value="FAD-bd_PCMH_sub1"/>
</dbReference>
<evidence type="ECO:0000256" key="4">
    <source>
        <dbReference type="ARBA" id="ARBA00022723"/>
    </source>
</evidence>
<dbReference type="InterPro" id="IPR009051">
    <property type="entry name" value="Helical_ferredxn"/>
</dbReference>
<dbReference type="SUPFAM" id="SSF55103">
    <property type="entry name" value="FAD-linked oxidases, C-terminal domain"/>
    <property type="match status" value="1"/>
</dbReference>
<dbReference type="Pfam" id="PF01565">
    <property type="entry name" value="FAD_binding_4"/>
    <property type="match status" value="1"/>
</dbReference>
<protein>
    <recommendedName>
        <fullName evidence="10">D-lactate dehydrogenase (cytochrome)</fullName>
        <ecNumber evidence="10">1.1.2.4</ecNumber>
    </recommendedName>
</protein>
<sequence>MNIEEKLQSILPPERILTKLIDLVTYASDAGFYHLKPKAVVNPVSEEEIRNLLKFSHDHNIPLTFRAAGTSLSGQSITDGLLVDLSKNWNAIKIEDGGNTVRMQPGITGGIVNALLKKYGRKIGPDPASINSAMIGGIISNNASGMCCGVARNSYHTVKYLRFILPSGATFSTENPEDYNRFEQECPELAAQLSSWRNEILNDPAMFELIRHKYKTKNTVGYAVNAFIDYEKPLDIMARLMIGAEGTLGFISEAVFETVPDYPVKETSLMCFNDIQKACSAIEALTNSGAETIELMDNASLRSVEHLKGIPELLAQLPATGAALLVEYQGYTKEEVAAKTARFYELQAQIPLAIPAAFTNDPKEQAFLWKIRKGMFPSVGAVRKSGTTVILEDIAVPVLQLGDAIVDLQQLFRKYGYENAIIFGHAKDGNIHFVVTQSFDLASEVERYDNFIREVVTLVVGKYKGALKAEHGTGRNMAPFVETEWGADIYRIMKSVKDKVDPLGVVNPGVIINADKEAHIRNLKDLPGVEEEVDKCMECGFCEYKCPSRNLTMTPRRRIVARRELSRLKAAGDKAYNELLEQYQYEGLSTCAVDGLCAEACPVDINTGSLVKRLRNENHNGFANSLALTVARNFPATEGLVKIALGTATGINKVFGKNTLVKLTGSLKKVAPAIPLWSNQIVPSSLQQARKDAARTQGAQTVIYFPTCINRTMGGSKEHKKSLPETMVSLALKRDIRLIIPPDINGACCGQIFSSKGFPKAFEHTADQTIHKLWEWTQEGKYPVVIDISSCTYTLKHARAQLSAGNRAKFDKLTILDSIDFISDYILPGATIKNRKQHVVLHPVCTLQKTGQEDQFLKIARQLSEEVTVPVHAGCCGMAGDRGFLFPELTHSATLPEATEVKSCSYDGYYSSSKTCEMALSEATGRNYESIVYLLEECL</sequence>
<evidence type="ECO:0000313" key="14">
    <source>
        <dbReference type="Proteomes" id="UP000199656"/>
    </source>
</evidence>
<organism evidence="13 14">
    <name type="scientific">Chitinophaga terrae</name>
    <name type="common">ex Kim and Jung 2007</name>
    <dbReference type="NCBI Taxonomy" id="408074"/>
    <lineage>
        <taxon>Bacteria</taxon>
        <taxon>Pseudomonadati</taxon>
        <taxon>Bacteroidota</taxon>
        <taxon>Chitinophagia</taxon>
        <taxon>Chitinophagales</taxon>
        <taxon>Chitinophagaceae</taxon>
        <taxon>Chitinophaga</taxon>
    </lineage>
</organism>
<comment type="similarity">
    <text evidence="2">Belongs to the FAD-binding oxidoreductase/transferase type 4 family.</text>
</comment>
<dbReference type="EMBL" id="FNRL01000004">
    <property type="protein sequence ID" value="SEA24134.1"/>
    <property type="molecule type" value="Genomic_DNA"/>
</dbReference>
<dbReference type="InterPro" id="IPR016164">
    <property type="entry name" value="FAD-linked_Oxase-like_C"/>
</dbReference>
<dbReference type="Gene3D" id="3.30.70.2190">
    <property type="match status" value="1"/>
</dbReference>
<evidence type="ECO:0000256" key="8">
    <source>
        <dbReference type="ARBA" id="ARBA00023004"/>
    </source>
</evidence>
<keyword evidence="7" id="KW-0560">Oxidoreductase</keyword>
<evidence type="ECO:0000256" key="6">
    <source>
        <dbReference type="ARBA" id="ARBA00022946"/>
    </source>
</evidence>
<dbReference type="PROSITE" id="PS00198">
    <property type="entry name" value="4FE4S_FER_1"/>
    <property type="match status" value="1"/>
</dbReference>
<keyword evidence="14" id="KW-1185">Reference proteome</keyword>
<proteinExistence type="inferred from homology"/>
<dbReference type="Pfam" id="PF02754">
    <property type="entry name" value="CCG"/>
    <property type="match status" value="1"/>
</dbReference>
<keyword evidence="6" id="KW-0809">Transit peptide</keyword>
<evidence type="ECO:0000259" key="11">
    <source>
        <dbReference type="PROSITE" id="PS51379"/>
    </source>
</evidence>
<feature type="domain" description="FAD-binding PCMH-type" evidence="12">
    <location>
        <begin position="33"/>
        <end position="261"/>
    </location>
</feature>
<dbReference type="EC" id="1.1.2.4" evidence="10"/>
<keyword evidence="3" id="KW-0285">Flavoprotein</keyword>
<evidence type="ECO:0000259" key="12">
    <source>
        <dbReference type="PROSITE" id="PS51387"/>
    </source>
</evidence>
<dbReference type="Pfam" id="PF02913">
    <property type="entry name" value="FAD-oxidase_C"/>
    <property type="match status" value="1"/>
</dbReference>
<dbReference type="Gene3D" id="3.30.70.2740">
    <property type="match status" value="1"/>
</dbReference>
<dbReference type="GO" id="GO:0046872">
    <property type="term" value="F:metal ion binding"/>
    <property type="evidence" value="ECO:0007669"/>
    <property type="project" value="UniProtKB-KW"/>
</dbReference>
<dbReference type="InterPro" id="IPR006094">
    <property type="entry name" value="Oxid_FAD_bind_N"/>
</dbReference>
<evidence type="ECO:0000256" key="1">
    <source>
        <dbReference type="ARBA" id="ARBA00001974"/>
    </source>
</evidence>
<dbReference type="Proteomes" id="UP000199656">
    <property type="component" value="Unassembled WGS sequence"/>
</dbReference>
<evidence type="ECO:0000256" key="7">
    <source>
        <dbReference type="ARBA" id="ARBA00023002"/>
    </source>
</evidence>
<dbReference type="STRING" id="408074.SAMN05660909_01268"/>
<dbReference type="PANTHER" id="PTHR11748:SF111">
    <property type="entry name" value="D-LACTATE DEHYDROGENASE, MITOCHONDRIAL-RELATED"/>
    <property type="match status" value="1"/>
</dbReference>
<dbReference type="InterPro" id="IPR017900">
    <property type="entry name" value="4Fe4S_Fe_S_CS"/>
</dbReference>
<keyword evidence="5" id="KW-0274">FAD</keyword>
<evidence type="ECO:0000313" key="13">
    <source>
        <dbReference type="EMBL" id="SEA24134.1"/>
    </source>
</evidence>
<dbReference type="SUPFAM" id="SSF46548">
    <property type="entry name" value="alpha-helical ferredoxin"/>
    <property type="match status" value="1"/>
</dbReference>
<dbReference type="Gene3D" id="1.10.1060.10">
    <property type="entry name" value="Alpha-helical ferredoxin"/>
    <property type="match status" value="1"/>
</dbReference>
<evidence type="ECO:0000256" key="3">
    <source>
        <dbReference type="ARBA" id="ARBA00022630"/>
    </source>
</evidence>
<reference evidence="14" key="1">
    <citation type="submission" date="2016-10" db="EMBL/GenBank/DDBJ databases">
        <authorList>
            <person name="Varghese N."/>
            <person name="Submissions S."/>
        </authorList>
    </citation>
    <scope>NUCLEOTIDE SEQUENCE [LARGE SCALE GENOMIC DNA]</scope>
    <source>
        <strain evidence="14">DSM 23920</strain>
    </source>
</reference>
<comment type="cofactor">
    <cofactor evidence="1">
        <name>FAD</name>
        <dbReference type="ChEBI" id="CHEBI:57692"/>
    </cofactor>
</comment>
<dbReference type="Pfam" id="PF13183">
    <property type="entry name" value="Fer4_8"/>
    <property type="match status" value="1"/>
</dbReference>
<dbReference type="Gene3D" id="3.30.43.10">
    <property type="entry name" value="Uridine Diphospho-n-acetylenolpyruvylglucosamine Reductase, domain 2"/>
    <property type="match status" value="1"/>
</dbReference>
<dbReference type="OrthoDB" id="9767256at2"/>
<dbReference type="GO" id="GO:1903457">
    <property type="term" value="P:lactate catabolic process"/>
    <property type="evidence" value="ECO:0007669"/>
    <property type="project" value="TreeGrafter"/>
</dbReference>
<dbReference type="InterPro" id="IPR004017">
    <property type="entry name" value="Cys_rich_dom"/>
</dbReference>
<dbReference type="InterPro" id="IPR016166">
    <property type="entry name" value="FAD-bd_PCMH"/>
</dbReference>
<dbReference type="PROSITE" id="PS51379">
    <property type="entry name" value="4FE4S_FER_2"/>
    <property type="match status" value="1"/>
</dbReference>
<dbReference type="InterPro" id="IPR016169">
    <property type="entry name" value="FAD-bd_PCMH_sub2"/>
</dbReference>
<evidence type="ECO:0000256" key="9">
    <source>
        <dbReference type="ARBA" id="ARBA00023014"/>
    </source>
</evidence>
<dbReference type="PANTHER" id="PTHR11748">
    <property type="entry name" value="D-LACTATE DEHYDROGENASE"/>
    <property type="match status" value="1"/>
</dbReference>
<dbReference type="AlphaFoldDB" id="A0A1H3ZLG2"/>
<dbReference type="InterPro" id="IPR036318">
    <property type="entry name" value="FAD-bd_PCMH-like_sf"/>
</dbReference>
<dbReference type="Gene3D" id="3.30.465.10">
    <property type="match status" value="1"/>
</dbReference>
<dbReference type="RefSeq" id="WP_089759782.1">
    <property type="nucleotide sequence ID" value="NZ_BKAT01000005.1"/>
</dbReference>
<dbReference type="GO" id="GO:0051536">
    <property type="term" value="F:iron-sulfur cluster binding"/>
    <property type="evidence" value="ECO:0007669"/>
    <property type="project" value="UniProtKB-KW"/>
</dbReference>
<feature type="domain" description="4Fe-4S ferredoxin-type" evidence="11">
    <location>
        <begin position="527"/>
        <end position="556"/>
    </location>
</feature>
<evidence type="ECO:0000256" key="10">
    <source>
        <dbReference type="ARBA" id="ARBA00038897"/>
    </source>
</evidence>
<keyword evidence="9" id="KW-0411">Iron-sulfur</keyword>
<evidence type="ECO:0000256" key="2">
    <source>
        <dbReference type="ARBA" id="ARBA00008000"/>
    </source>
</evidence>
<dbReference type="InterPro" id="IPR017896">
    <property type="entry name" value="4Fe4S_Fe-S-bd"/>
</dbReference>
<evidence type="ECO:0000256" key="5">
    <source>
        <dbReference type="ARBA" id="ARBA00022827"/>
    </source>
</evidence>
<dbReference type="InterPro" id="IPR004113">
    <property type="entry name" value="FAD-bd_oxidored_4_C"/>
</dbReference>